<keyword evidence="2" id="KW-1185">Reference proteome</keyword>
<dbReference type="EMBL" id="BLLF01000730">
    <property type="protein sequence ID" value="GFH14471.1"/>
    <property type="molecule type" value="Genomic_DNA"/>
</dbReference>
<organism evidence="1 2">
    <name type="scientific">Haematococcus lacustris</name>
    <name type="common">Green alga</name>
    <name type="synonym">Haematococcus pluvialis</name>
    <dbReference type="NCBI Taxonomy" id="44745"/>
    <lineage>
        <taxon>Eukaryota</taxon>
        <taxon>Viridiplantae</taxon>
        <taxon>Chlorophyta</taxon>
        <taxon>core chlorophytes</taxon>
        <taxon>Chlorophyceae</taxon>
        <taxon>CS clade</taxon>
        <taxon>Chlamydomonadales</taxon>
        <taxon>Haematococcaceae</taxon>
        <taxon>Haematococcus</taxon>
    </lineage>
</organism>
<proteinExistence type="predicted"/>
<dbReference type="Proteomes" id="UP000485058">
    <property type="component" value="Unassembled WGS sequence"/>
</dbReference>
<comment type="caution">
    <text evidence="1">The sequence shown here is derived from an EMBL/GenBank/DDBJ whole genome shotgun (WGS) entry which is preliminary data.</text>
</comment>
<feature type="non-terminal residue" evidence="1">
    <location>
        <position position="287"/>
    </location>
</feature>
<sequence length="287" mass="30601">MAQAEVAGLRQLVAQLRSGCGAREPELQGAGTQTPALQVGTQDCKELLQIVRRVASILEAQLVTAPCGALNGVAASAQHSELARQEDLRMGTAVSVAAATRTARTPAACLRVCLALHMSHPAHPMCRTRVSSHSSDEVPAMLPHAIAIAHAIVMLALAPTLRLFASIRASVKGRLGSQVERLVRHCVPPCHALETEAAGTCTRAASADVPRRAQVHARDTRQGYQHQATSAEWSCTRSSVSHPSLDADDSAVADLRARYYESLADREQLNSELAMAKTMVARLQEMG</sequence>
<evidence type="ECO:0000313" key="1">
    <source>
        <dbReference type="EMBL" id="GFH14471.1"/>
    </source>
</evidence>
<gene>
    <name evidence="1" type="ORF">HaLaN_10532</name>
</gene>
<protein>
    <submittedName>
        <fullName evidence="1">Uncharacterized protein</fullName>
    </submittedName>
</protein>
<name>A0A699YXW3_HAELA</name>
<evidence type="ECO:0000313" key="2">
    <source>
        <dbReference type="Proteomes" id="UP000485058"/>
    </source>
</evidence>
<reference evidence="1 2" key="1">
    <citation type="submission" date="2020-02" db="EMBL/GenBank/DDBJ databases">
        <title>Draft genome sequence of Haematococcus lacustris strain NIES-144.</title>
        <authorList>
            <person name="Morimoto D."/>
            <person name="Nakagawa S."/>
            <person name="Yoshida T."/>
            <person name="Sawayama S."/>
        </authorList>
    </citation>
    <scope>NUCLEOTIDE SEQUENCE [LARGE SCALE GENOMIC DNA]</scope>
    <source>
        <strain evidence="1 2">NIES-144</strain>
    </source>
</reference>
<accession>A0A699YXW3</accession>
<dbReference type="AlphaFoldDB" id="A0A699YXW3"/>